<proteinExistence type="inferred from homology"/>
<evidence type="ECO:0000256" key="5">
    <source>
        <dbReference type="ARBA" id="ARBA00022801"/>
    </source>
</evidence>
<keyword evidence="5 9" id="KW-0378">Hydrolase</keyword>
<evidence type="ECO:0000259" key="11">
    <source>
        <dbReference type="PROSITE" id="PS51709"/>
    </source>
</evidence>
<dbReference type="NCBIfam" id="NF003661">
    <property type="entry name" value="PRK05291.1-3"/>
    <property type="match status" value="1"/>
</dbReference>
<evidence type="ECO:0000256" key="3">
    <source>
        <dbReference type="ARBA" id="ARBA00022723"/>
    </source>
</evidence>
<evidence type="ECO:0000256" key="7">
    <source>
        <dbReference type="ARBA" id="ARBA00022958"/>
    </source>
</evidence>
<feature type="binding site" evidence="9">
    <location>
        <position position="248"/>
    </location>
    <ligand>
        <name>K(+)</name>
        <dbReference type="ChEBI" id="CHEBI:29103"/>
    </ligand>
</feature>
<dbReference type="InterPro" id="IPR018948">
    <property type="entry name" value="GTP-bd_TrmE_N"/>
</dbReference>
<dbReference type="InterPro" id="IPR004520">
    <property type="entry name" value="GTPase_MnmE"/>
</dbReference>
<protein>
    <recommendedName>
        <fullName evidence="9">tRNA modification GTPase MnmE</fullName>
        <ecNumber evidence="9">3.6.-.-</ecNumber>
    </recommendedName>
</protein>
<dbReference type="GO" id="GO:0046872">
    <property type="term" value="F:metal ion binding"/>
    <property type="evidence" value="ECO:0007669"/>
    <property type="project" value="UniProtKB-KW"/>
</dbReference>
<dbReference type="InterPro" id="IPR027266">
    <property type="entry name" value="TrmE/GcvT-like"/>
</dbReference>
<dbReference type="PANTHER" id="PTHR42714:SF2">
    <property type="entry name" value="TRNA MODIFICATION GTPASE GTPBP3, MITOCHONDRIAL"/>
    <property type="match status" value="1"/>
</dbReference>
<keyword evidence="4 9" id="KW-0547">Nucleotide-binding</keyword>
<organism evidence="12 13">
    <name type="scientific">Candidatus Alectryocaccomicrobium excrementavium</name>
    <dbReference type="NCBI Taxonomy" id="2840668"/>
    <lineage>
        <taxon>Bacteria</taxon>
        <taxon>Bacillati</taxon>
        <taxon>Bacillota</taxon>
        <taxon>Clostridia</taxon>
        <taxon>Candidatus Alectryocaccomicrobium</taxon>
    </lineage>
</organism>
<dbReference type="GO" id="GO:0002098">
    <property type="term" value="P:tRNA wobble uridine modification"/>
    <property type="evidence" value="ECO:0007669"/>
    <property type="project" value="TreeGrafter"/>
</dbReference>
<dbReference type="EC" id="3.6.-.-" evidence="9"/>
<comment type="cofactor">
    <cofactor evidence="9">
        <name>K(+)</name>
        <dbReference type="ChEBI" id="CHEBI:29103"/>
    </cofactor>
    <text evidence="9">Binds 1 potassium ion per subunit.</text>
</comment>
<feature type="domain" description="TrmE-type G" evidence="11">
    <location>
        <begin position="214"/>
        <end position="363"/>
    </location>
</feature>
<dbReference type="CDD" id="cd04164">
    <property type="entry name" value="trmE"/>
    <property type="match status" value="1"/>
</dbReference>
<feature type="binding site" evidence="9">
    <location>
        <position position="228"/>
    </location>
    <ligand>
        <name>Mg(2+)</name>
        <dbReference type="ChEBI" id="CHEBI:18420"/>
    </ligand>
</feature>
<keyword evidence="3 9" id="KW-0479">Metal-binding</keyword>
<feature type="binding site" evidence="9">
    <location>
        <position position="243"/>
    </location>
    <ligand>
        <name>K(+)</name>
        <dbReference type="ChEBI" id="CHEBI:29103"/>
    </ligand>
</feature>
<dbReference type="EMBL" id="DVJN01000131">
    <property type="protein sequence ID" value="HIS92686.1"/>
    <property type="molecule type" value="Genomic_DNA"/>
</dbReference>
<dbReference type="Pfam" id="PF12631">
    <property type="entry name" value="MnmE_helical"/>
    <property type="match status" value="1"/>
</dbReference>
<evidence type="ECO:0000256" key="4">
    <source>
        <dbReference type="ARBA" id="ARBA00022741"/>
    </source>
</evidence>
<evidence type="ECO:0000313" key="13">
    <source>
        <dbReference type="Proteomes" id="UP000824140"/>
    </source>
</evidence>
<comment type="function">
    <text evidence="9">Exhibits a very high intrinsic GTPase hydrolysis rate. Involved in the addition of a carboxymethylaminomethyl (cmnm) group at the wobble position (U34) of certain tRNAs, forming tRNA-cmnm(5)s(2)U34.</text>
</comment>
<dbReference type="Pfam" id="PF01926">
    <property type="entry name" value="MMR_HSR1"/>
    <property type="match status" value="1"/>
</dbReference>
<feature type="binding site" evidence="9">
    <location>
        <position position="224"/>
    </location>
    <ligand>
        <name>K(+)</name>
        <dbReference type="ChEBI" id="CHEBI:29103"/>
    </ligand>
</feature>
<feature type="binding site" evidence="9">
    <location>
        <position position="439"/>
    </location>
    <ligand>
        <name>(6S)-5-formyl-5,6,7,8-tetrahydrofolate</name>
        <dbReference type="ChEBI" id="CHEBI:57457"/>
    </ligand>
</feature>
<dbReference type="InterPro" id="IPR006073">
    <property type="entry name" value="GTP-bd"/>
</dbReference>
<name>A0A9D1G048_9FIRM</name>
<accession>A0A9D1G048</accession>
<evidence type="ECO:0000313" key="12">
    <source>
        <dbReference type="EMBL" id="HIS92686.1"/>
    </source>
</evidence>
<feature type="binding site" evidence="9">
    <location>
        <position position="245"/>
    </location>
    <ligand>
        <name>K(+)</name>
        <dbReference type="ChEBI" id="CHEBI:29103"/>
    </ligand>
</feature>
<dbReference type="PROSITE" id="PS51709">
    <property type="entry name" value="G_TRME"/>
    <property type="match status" value="1"/>
</dbReference>
<dbReference type="InterPro" id="IPR005225">
    <property type="entry name" value="Small_GTP-bd"/>
</dbReference>
<reference evidence="12" key="1">
    <citation type="submission" date="2020-10" db="EMBL/GenBank/DDBJ databases">
        <authorList>
            <person name="Gilroy R."/>
        </authorList>
    </citation>
    <scope>NUCLEOTIDE SEQUENCE</scope>
    <source>
        <strain evidence="12">13766</strain>
    </source>
</reference>
<dbReference type="GO" id="GO:0003924">
    <property type="term" value="F:GTPase activity"/>
    <property type="evidence" value="ECO:0007669"/>
    <property type="project" value="UniProtKB-UniRule"/>
</dbReference>
<dbReference type="GO" id="GO:0005525">
    <property type="term" value="F:GTP binding"/>
    <property type="evidence" value="ECO:0007669"/>
    <property type="project" value="UniProtKB-UniRule"/>
</dbReference>
<dbReference type="Gene3D" id="1.20.120.430">
    <property type="entry name" value="tRNA modification GTPase MnmE domain 2"/>
    <property type="match status" value="1"/>
</dbReference>
<dbReference type="CDD" id="cd14858">
    <property type="entry name" value="TrmE_N"/>
    <property type="match status" value="1"/>
</dbReference>
<keyword evidence="6 9" id="KW-0460">Magnesium</keyword>
<dbReference type="PANTHER" id="PTHR42714">
    <property type="entry name" value="TRNA MODIFICATION GTPASE GTPBP3"/>
    <property type="match status" value="1"/>
</dbReference>
<keyword evidence="7 9" id="KW-0630">Potassium</keyword>
<feature type="binding site" evidence="9">
    <location>
        <position position="249"/>
    </location>
    <ligand>
        <name>Mg(2+)</name>
        <dbReference type="ChEBI" id="CHEBI:18420"/>
    </ligand>
</feature>
<evidence type="ECO:0000256" key="1">
    <source>
        <dbReference type="ARBA" id="ARBA00011043"/>
    </source>
</evidence>
<evidence type="ECO:0000256" key="10">
    <source>
        <dbReference type="RuleBase" id="RU003313"/>
    </source>
</evidence>
<feature type="binding site" evidence="9">
    <location>
        <begin position="243"/>
        <end position="249"/>
    </location>
    <ligand>
        <name>GTP</name>
        <dbReference type="ChEBI" id="CHEBI:37565"/>
    </ligand>
</feature>
<dbReference type="FunFam" id="3.30.1360.120:FF:000003">
    <property type="entry name" value="tRNA modification GTPase MnmE"/>
    <property type="match status" value="1"/>
</dbReference>
<dbReference type="GO" id="GO:0042802">
    <property type="term" value="F:identical protein binding"/>
    <property type="evidence" value="ECO:0007669"/>
    <property type="project" value="UniProtKB-ARBA"/>
</dbReference>
<dbReference type="NCBIfam" id="TIGR00231">
    <property type="entry name" value="small_GTP"/>
    <property type="match status" value="1"/>
</dbReference>
<dbReference type="SUPFAM" id="SSF103025">
    <property type="entry name" value="Folate-binding domain"/>
    <property type="match status" value="1"/>
</dbReference>
<dbReference type="NCBIfam" id="TIGR00450">
    <property type="entry name" value="mnmE_trmE_thdF"/>
    <property type="match status" value="1"/>
</dbReference>
<comment type="caution">
    <text evidence="12">The sequence shown here is derived from an EMBL/GenBank/DDBJ whole genome shotgun (WGS) entry which is preliminary data.</text>
</comment>
<feature type="binding site" evidence="9">
    <location>
        <begin position="224"/>
        <end position="229"/>
    </location>
    <ligand>
        <name>GTP</name>
        <dbReference type="ChEBI" id="CHEBI:37565"/>
    </ligand>
</feature>
<dbReference type="InterPro" id="IPR031168">
    <property type="entry name" value="G_TrmE"/>
</dbReference>
<dbReference type="InterPro" id="IPR027368">
    <property type="entry name" value="MnmE_dom2"/>
</dbReference>
<dbReference type="GO" id="GO:0030488">
    <property type="term" value="P:tRNA methylation"/>
    <property type="evidence" value="ECO:0007669"/>
    <property type="project" value="TreeGrafter"/>
</dbReference>
<keyword evidence="2 9" id="KW-0819">tRNA processing</keyword>
<comment type="subcellular location">
    <subcellularLocation>
        <location evidence="9">Cytoplasm</location>
    </subcellularLocation>
</comment>
<evidence type="ECO:0000256" key="9">
    <source>
        <dbReference type="HAMAP-Rule" id="MF_00379"/>
    </source>
</evidence>
<reference evidence="12" key="2">
    <citation type="journal article" date="2021" name="PeerJ">
        <title>Extensive microbial diversity within the chicken gut microbiome revealed by metagenomics and culture.</title>
        <authorList>
            <person name="Gilroy R."/>
            <person name="Ravi A."/>
            <person name="Getino M."/>
            <person name="Pursley I."/>
            <person name="Horton D.L."/>
            <person name="Alikhan N.F."/>
            <person name="Baker D."/>
            <person name="Gharbi K."/>
            <person name="Hall N."/>
            <person name="Watson M."/>
            <person name="Adriaenssens E.M."/>
            <person name="Foster-Nyarko E."/>
            <person name="Jarju S."/>
            <person name="Secka A."/>
            <person name="Antonio M."/>
            <person name="Oren A."/>
            <person name="Chaudhuri R.R."/>
            <person name="La Ragione R."/>
            <person name="Hildebrand F."/>
            <person name="Pallen M.J."/>
        </authorList>
    </citation>
    <scope>NUCLEOTIDE SEQUENCE</scope>
    <source>
        <strain evidence="12">13766</strain>
    </source>
</reference>
<feature type="binding site" evidence="9">
    <location>
        <position position="119"/>
    </location>
    <ligand>
        <name>(6S)-5-formyl-5,6,7,8-tetrahydrofolate</name>
        <dbReference type="ChEBI" id="CHEBI:57457"/>
    </ligand>
</feature>
<evidence type="ECO:0000256" key="8">
    <source>
        <dbReference type="ARBA" id="ARBA00023134"/>
    </source>
</evidence>
<dbReference type="Gene3D" id="3.40.50.300">
    <property type="entry name" value="P-loop containing nucleotide triphosphate hydrolases"/>
    <property type="match status" value="1"/>
</dbReference>
<dbReference type="HAMAP" id="MF_00379">
    <property type="entry name" value="GTPase_MnmE"/>
    <property type="match status" value="1"/>
</dbReference>
<dbReference type="GO" id="GO:0005829">
    <property type="term" value="C:cytosol"/>
    <property type="evidence" value="ECO:0007669"/>
    <property type="project" value="TreeGrafter"/>
</dbReference>
<dbReference type="SUPFAM" id="SSF52540">
    <property type="entry name" value="P-loop containing nucleoside triphosphate hydrolases"/>
    <property type="match status" value="1"/>
</dbReference>
<dbReference type="AlphaFoldDB" id="A0A9D1G048"/>
<feature type="binding site" evidence="9">
    <location>
        <position position="23"/>
    </location>
    <ligand>
        <name>(6S)-5-formyl-5,6,7,8-tetrahydrofolate</name>
        <dbReference type="ChEBI" id="CHEBI:57457"/>
    </ligand>
</feature>
<feature type="binding site" evidence="9">
    <location>
        <position position="80"/>
    </location>
    <ligand>
        <name>(6S)-5-formyl-5,6,7,8-tetrahydrofolate</name>
        <dbReference type="ChEBI" id="CHEBI:57457"/>
    </ligand>
</feature>
<dbReference type="Gene3D" id="3.30.1360.120">
    <property type="entry name" value="Probable tRNA modification gtpase trme, domain 1"/>
    <property type="match status" value="1"/>
</dbReference>
<gene>
    <name evidence="9 12" type="primary">mnmE</name>
    <name evidence="9" type="synonym">trmE</name>
    <name evidence="12" type="ORF">IAA84_06660</name>
</gene>
<comment type="subunit">
    <text evidence="9">Homodimer. Heterotetramer of two MnmE and two MnmG subunits.</text>
</comment>
<comment type="caution">
    <text evidence="9">Lacks conserved residue(s) required for the propagation of feature annotation.</text>
</comment>
<evidence type="ECO:0000256" key="2">
    <source>
        <dbReference type="ARBA" id="ARBA00022694"/>
    </source>
</evidence>
<dbReference type="Pfam" id="PF10396">
    <property type="entry name" value="TrmE_N"/>
    <property type="match status" value="1"/>
</dbReference>
<keyword evidence="9" id="KW-0963">Cytoplasm</keyword>
<comment type="similarity">
    <text evidence="1 9 10">Belongs to the TRAFAC class TrmE-Era-EngA-EngB-Septin-like GTPase superfamily. TrmE GTPase family.</text>
</comment>
<keyword evidence="8 9" id="KW-0342">GTP-binding</keyword>
<dbReference type="Proteomes" id="UP000824140">
    <property type="component" value="Unassembled WGS sequence"/>
</dbReference>
<dbReference type="InterPro" id="IPR025867">
    <property type="entry name" value="MnmE_helical"/>
</dbReference>
<dbReference type="InterPro" id="IPR027417">
    <property type="entry name" value="P-loop_NTPase"/>
</dbReference>
<evidence type="ECO:0000256" key="6">
    <source>
        <dbReference type="ARBA" id="ARBA00022842"/>
    </source>
</evidence>
<sequence length="439" mass="46513">MISQDTIAAVATPPGEGGVAIIRISGPGAREILSRAFSPAPRRDRVLTYGHVMDAGRAIDEAMAVFLPAPHTYTREDVAEIHCHGGRYITRRVLALVLSLGARAANPGEFTLRAFLHGRVTLDEAEAVMALVNAGSEAAGRAAMRQLDGGVSAYIRAMRARLVDQIARIEAHLDFPEEVDEEFTRSQLIEALSALEGDLRAQADERRARVVRDGASCVLLGAPNVGKSSIMNALAGSDRAIVTDIAGTTRDVLTERISLGGLLIELSDTAGVRETGDAIEKIGVERARAAAAAADAVLAVFDAGTPWTREDRELLSALDARAICVLNKTDLPVRKSLPGAIEVSCLTGEGLGELQRAILKALDAPQAGENALVCERHIALAREALLEIRAALDAARALVPLDALSVHLRAALLRLGEITGEDAAEDVIDSVFQNFCVGK</sequence>
<feature type="binding site" evidence="9">
    <location>
        <begin position="268"/>
        <end position="271"/>
    </location>
    <ligand>
        <name>GTP</name>
        <dbReference type="ChEBI" id="CHEBI:37565"/>
    </ligand>
</feature>